<reference evidence="2 3" key="1">
    <citation type="submission" date="2024-01" db="EMBL/GenBank/DDBJ databases">
        <title>A draft genome for the cacao thread blight pathogen Marasmiellus scandens.</title>
        <authorList>
            <person name="Baruah I.K."/>
            <person name="Leung J."/>
            <person name="Bukari Y."/>
            <person name="Amoako-Attah I."/>
            <person name="Meinhardt L.W."/>
            <person name="Bailey B.A."/>
            <person name="Cohen S.P."/>
        </authorList>
    </citation>
    <scope>NUCLEOTIDE SEQUENCE [LARGE SCALE GENOMIC DNA]</scope>
    <source>
        <strain evidence="2 3">GH-19</strain>
    </source>
</reference>
<organism evidence="2 3">
    <name type="scientific">Marasmiellus scandens</name>
    <dbReference type="NCBI Taxonomy" id="2682957"/>
    <lineage>
        <taxon>Eukaryota</taxon>
        <taxon>Fungi</taxon>
        <taxon>Dikarya</taxon>
        <taxon>Basidiomycota</taxon>
        <taxon>Agaricomycotina</taxon>
        <taxon>Agaricomycetes</taxon>
        <taxon>Agaricomycetidae</taxon>
        <taxon>Agaricales</taxon>
        <taxon>Marasmiineae</taxon>
        <taxon>Omphalotaceae</taxon>
        <taxon>Marasmiellus</taxon>
    </lineage>
</organism>
<feature type="compositionally biased region" description="Basic and acidic residues" evidence="1">
    <location>
        <begin position="1"/>
        <end position="20"/>
    </location>
</feature>
<dbReference type="EMBL" id="JBANRG010000085">
    <property type="protein sequence ID" value="KAK7437484.1"/>
    <property type="molecule type" value="Genomic_DNA"/>
</dbReference>
<accession>A0ABR1IRQ8</accession>
<evidence type="ECO:0000256" key="1">
    <source>
        <dbReference type="SAM" id="MobiDB-lite"/>
    </source>
</evidence>
<feature type="region of interest" description="Disordered" evidence="1">
    <location>
        <begin position="1"/>
        <end position="21"/>
    </location>
</feature>
<proteinExistence type="predicted"/>
<protein>
    <submittedName>
        <fullName evidence="2">Uncharacterized protein</fullName>
    </submittedName>
</protein>
<comment type="caution">
    <text evidence="2">The sequence shown here is derived from an EMBL/GenBank/DDBJ whole genome shotgun (WGS) entry which is preliminary data.</text>
</comment>
<gene>
    <name evidence="2" type="ORF">VKT23_018556</name>
</gene>
<dbReference type="Proteomes" id="UP001498398">
    <property type="component" value="Unassembled WGS sequence"/>
</dbReference>
<name>A0ABR1IRQ8_9AGAR</name>
<evidence type="ECO:0000313" key="2">
    <source>
        <dbReference type="EMBL" id="KAK7437484.1"/>
    </source>
</evidence>
<evidence type="ECO:0000313" key="3">
    <source>
        <dbReference type="Proteomes" id="UP001498398"/>
    </source>
</evidence>
<keyword evidence="3" id="KW-1185">Reference proteome</keyword>
<sequence length="262" mass="29731">MKREHEHEDLPDTKRARRDAFSAAESRILEAIGPGGFLDSQTSDTQYFNFSQSSGNFVPGENESQPHYVAFPGDAGDDWYGIPKIQSQLPEDYSTGEETDKLAAMPLECKQESPPPSDSRKWGPNTANQLKLEQALAIEYKDRHLILDLIENREDSENVRQRWQIMRQDETDRHPARLALLRLMREAGILEHGFHTLNPLRQGHCVVSSFLMRVANHLICDGGQAQNTSDLKDMIDDAHVLLELASELVNLETDLQRQIEAE</sequence>